<feature type="transmembrane region" description="Helical" evidence="6">
    <location>
        <begin position="47"/>
        <end position="64"/>
    </location>
</feature>
<dbReference type="Pfam" id="PF00892">
    <property type="entry name" value="EamA"/>
    <property type="match status" value="2"/>
</dbReference>
<evidence type="ECO:0000256" key="3">
    <source>
        <dbReference type="ARBA" id="ARBA00022692"/>
    </source>
</evidence>
<dbReference type="InterPro" id="IPR000620">
    <property type="entry name" value="EamA_dom"/>
</dbReference>
<comment type="caution">
    <text evidence="8">The sequence shown here is derived from an EMBL/GenBank/DDBJ whole genome shotgun (WGS) entry which is preliminary data.</text>
</comment>
<feature type="transmembrane region" description="Helical" evidence="6">
    <location>
        <begin position="282"/>
        <end position="302"/>
    </location>
</feature>
<dbReference type="SUPFAM" id="SSF103481">
    <property type="entry name" value="Multidrug resistance efflux transporter EmrE"/>
    <property type="match status" value="2"/>
</dbReference>
<keyword evidence="9" id="KW-1185">Reference proteome</keyword>
<feature type="transmembrane region" description="Helical" evidence="6">
    <location>
        <begin position="189"/>
        <end position="210"/>
    </location>
</feature>
<feature type="domain" description="EamA" evidence="7">
    <location>
        <begin position="16"/>
        <end position="154"/>
    </location>
</feature>
<comment type="subcellular location">
    <subcellularLocation>
        <location evidence="1 6">Membrane</location>
        <topology evidence="1 6">Multi-pass membrane protein</topology>
    </subcellularLocation>
</comment>
<evidence type="ECO:0000313" key="9">
    <source>
        <dbReference type="Proteomes" id="UP001159364"/>
    </source>
</evidence>
<feature type="transmembrane region" description="Helical" evidence="6">
    <location>
        <begin position="308"/>
        <end position="327"/>
    </location>
</feature>
<keyword evidence="4 6" id="KW-1133">Transmembrane helix</keyword>
<feature type="transmembrane region" description="Helical" evidence="6">
    <location>
        <begin position="217"/>
        <end position="237"/>
    </location>
</feature>
<evidence type="ECO:0000256" key="4">
    <source>
        <dbReference type="ARBA" id="ARBA00022989"/>
    </source>
</evidence>
<feature type="transmembrane region" description="Helical" evidence="6">
    <location>
        <begin position="257"/>
        <end position="275"/>
    </location>
</feature>
<evidence type="ECO:0000256" key="2">
    <source>
        <dbReference type="ARBA" id="ARBA00007635"/>
    </source>
</evidence>
<reference evidence="8 9" key="1">
    <citation type="submission" date="2021-09" db="EMBL/GenBank/DDBJ databases">
        <title>Genomic insights and catalytic innovation underlie evolution of tropane alkaloids biosynthesis.</title>
        <authorList>
            <person name="Wang Y.-J."/>
            <person name="Tian T."/>
            <person name="Huang J.-P."/>
            <person name="Huang S.-X."/>
        </authorList>
    </citation>
    <scope>NUCLEOTIDE SEQUENCE [LARGE SCALE GENOMIC DNA]</scope>
    <source>
        <strain evidence="8">KIB-2018</strain>
        <tissue evidence="8">Leaf</tissue>
    </source>
</reference>
<dbReference type="AlphaFoldDB" id="A0AAV8TGW2"/>
<evidence type="ECO:0000313" key="8">
    <source>
        <dbReference type="EMBL" id="KAJ8766052.1"/>
    </source>
</evidence>
<dbReference type="InterPro" id="IPR037185">
    <property type="entry name" value="EmrE-like"/>
</dbReference>
<evidence type="ECO:0000256" key="5">
    <source>
        <dbReference type="ARBA" id="ARBA00023136"/>
    </source>
</evidence>
<dbReference type="GO" id="GO:0022857">
    <property type="term" value="F:transmembrane transporter activity"/>
    <property type="evidence" value="ECO:0007669"/>
    <property type="project" value="InterPro"/>
</dbReference>
<name>A0AAV8TGW2_9ROSI</name>
<accession>A0AAV8TGW2</accession>
<protein>
    <recommendedName>
        <fullName evidence="6">WAT1-related protein</fullName>
    </recommendedName>
</protein>
<feature type="transmembrane region" description="Helical" evidence="6">
    <location>
        <begin position="107"/>
        <end position="127"/>
    </location>
</feature>
<dbReference type="InterPro" id="IPR030184">
    <property type="entry name" value="WAT1-related"/>
</dbReference>
<proteinExistence type="inferred from homology"/>
<feature type="transmembrane region" description="Helical" evidence="6">
    <location>
        <begin position="139"/>
        <end position="157"/>
    </location>
</feature>
<feature type="transmembrane region" description="Helical" evidence="6">
    <location>
        <begin position="12"/>
        <end position="35"/>
    </location>
</feature>
<comment type="similarity">
    <text evidence="2 6">Belongs to the drug/metabolite transporter (DMT) superfamily. Plant drug/metabolite exporter (P-DME) (TC 2.A.7.4) family.</text>
</comment>
<dbReference type="Proteomes" id="UP001159364">
    <property type="component" value="Linkage Group LG05"/>
</dbReference>
<dbReference type="EMBL" id="JAIWQS010000005">
    <property type="protein sequence ID" value="KAJ8766052.1"/>
    <property type="molecule type" value="Genomic_DNA"/>
</dbReference>
<sequence length="372" mass="40516">MGSSFHDFCRKAKPFLAVIFLQFGYSGMVIIAKVALNQGSSQHVLVVYRQIVAASAIAPFAIVFDRKIRPKMTMSTFIKIVLMGLLEPTIDQNLFYTGMKYTTATFSSAMCNMLPALAFLLAWACRLEKVDVKKLHSQAKILGTVVTVGGAMIMTLFKGTKLDLPWTRGYDNQQHWTNLTTKQDPLKGALMVFIGTACWAGFIILQAITLKSYPAELSLTVLICLMGAIEGSILAVVMERGNPSAWSIHLDAKLLTAVYSGVLCSGVAYCIQGMVMKVKGPVFVTAFNPLSMVIVAIMGSFMLSEVMYLGRIMGAVVIVTGLYLVLWGKSKDIQSDINKGMEISQTSQLTETSNQGIAVDVGNRVTPSDECV</sequence>
<keyword evidence="5 6" id="KW-0472">Membrane</keyword>
<evidence type="ECO:0000259" key="7">
    <source>
        <dbReference type="Pfam" id="PF00892"/>
    </source>
</evidence>
<evidence type="ECO:0000256" key="1">
    <source>
        <dbReference type="ARBA" id="ARBA00004141"/>
    </source>
</evidence>
<keyword evidence="3 6" id="KW-0812">Transmembrane</keyword>
<dbReference type="GO" id="GO:0016020">
    <property type="term" value="C:membrane"/>
    <property type="evidence" value="ECO:0007669"/>
    <property type="project" value="UniProtKB-SubCell"/>
</dbReference>
<feature type="domain" description="EamA" evidence="7">
    <location>
        <begin position="187"/>
        <end position="326"/>
    </location>
</feature>
<evidence type="ECO:0000256" key="6">
    <source>
        <dbReference type="RuleBase" id="RU363077"/>
    </source>
</evidence>
<gene>
    <name evidence="8" type="ORF">K2173_020568</name>
</gene>
<dbReference type="PANTHER" id="PTHR31218">
    <property type="entry name" value="WAT1-RELATED PROTEIN"/>
    <property type="match status" value="1"/>
</dbReference>
<organism evidence="8 9">
    <name type="scientific">Erythroxylum novogranatense</name>
    <dbReference type="NCBI Taxonomy" id="1862640"/>
    <lineage>
        <taxon>Eukaryota</taxon>
        <taxon>Viridiplantae</taxon>
        <taxon>Streptophyta</taxon>
        <taxon>Embryophyta</taxon>
        <taxon>Tracheophyta</taxon>
        <taxon>Spermatophyta</taxon>
        <taxon>Magnoliopsida</taxon>
        <taxon>eudicotyledons</taxon>
        <taxon>Gunneridae</taxon>
        <taxon>Pentapetalae</taxon>
        <taxon>rosids</taxon>
        <taxon>fabids</taxon>
        <taxon>Malpighiales</taxon>
        <taxon>Erythroxylaceae</taxon>
        <taxon>Erythroxylum</taxon>
    </lineage>
</organism>